<dbReference type="Proteomes" id="UP000664521">
    <property type="component" value="Unassembled WGS sequence"/>
</dbReference>
<comment type="caution">
    <text evidence="2">The sequence shown here is derived from an EMBL/GenBank/DDBJ whole genome shotgun (WGS) entry which is preliminary data.</text>
</comment>
<evidence type="ECO:0000256" key="1">
    <source>
        <dbReference type="SAM" id="MobiDB-lite"/>
    </source>
</evidence>
<evidence type="ECO:0000313" key="3">
    <source>
        <dbReference type="Proteomes" id="UP000664521"/>
    </source>
</evidence>
<keyword evidence="3" id="KW-1185">Reference proteome</keyword>
<dbReference type="EMBL" id="CAJPDS010000021">
    <property type="protein sequence ID" value="CAF9918083.1"/>
    <property type="molecule type" value="Genomic_DNA"/>
</dbReference>
<evidence type="ECO:0000313" key="2">
    <source>
        <dbReference type="EMBL" id="CAF9918083.1"/>
    </source>
</evidence>
<protein>
    <submittedName>
        <fullName evidence="2">Uncharacterized protein</fullName>
    </submittedName>
</protein>
<feature type="compositionally biased region" description="Acidic residues" evidence="1">
    <location>
        <begin position="110"/>
        <end position="135"/>
    </location>
</feature>
<dbReference type="AlphaFoldDB" id="A0A8H3IGS0"/>
<reference evidence="2" key="1">
    <citation type="submission" date="2021-03" db="EMBL/GenBank/DDBJ databases">
        <authorList>
            <person name="Tagirdzhanova G."/>
        </authorList>
    </citation>
    <scope>NUCLEOTIDE SEQUENCE</scope>
</reference>
<name>A0A8H3IGS0_9LECA</name>
<sequence>MAHPFNSHQIIAREPAIFTSSIAKQYCDSPGMHPQRPAKMLSQIIMAKAMRGSFLSRAMLLALVEELGHEYEHLMIGAVEDEQDQEAKPDPTGLVVLNGGLEAKLGIGQDDLDDDDESSGEEEDEREEEESEEEY</sequence>
<feature type="region of interest" description="Disordered" evidence="1">
    <location>
        <begin position="105"/>
        <end position="135"/>
    </location>
</feature>
<organism evidence="2 3">
    <name type="scientific">Heterodermia speciosa</name>
    <dbReference type="NCBI Taxonomy" id="116794"/>
    <lineage>
        <taxon>Eukaryota</taxon>
        <taxon>Fungi</taxon>
        <taxon>Dikarya</taxon>
        <taxon>Ascomycota</taxon>
        <taxon>Pezizomycotina</taxon>
        <taxon>Lecanoromycetes</taxon>
        <taxon>OSLEUM clade</taxon>
        <taxon>Lecanoromycetidae</taxon>
        <taxon>Caliciales</taxon>
        <taxon>Physciaceae</taxon>
        <taxon>Heterodermia</taxon>
    </lineage>
</organism>
<proteinExistence type="predicted"/>
<gene>
    <name evidence="2" type="ORF">HETSPECPRED_003665</name>
</gene>
<accession>A0A8H3IGS0</accession>